<reference evidence="2" key="2">
    <citation type="journal article" date="2014" name="ISME J.">
        <title>Microbial stratification in low pH oxic and suboxic macroscopic growths along an acid mine drainage.</title>
        <authorList>
            <person name="Mendez-Garcia C."/>
            <person name="Mesa V."/>
            <person name="Sprenger R.R."/>
            <person name="Richter M."/>
            <person name="Diez M.S."/>
            <person name="Solano J."/>
            <person name="Bargiela R."/>
            <person name="Golyshina O.V."/>
            <person name="Manteca A."/>
            <person name="Ramos J.L."/>
            <person name="Gallego J.R."/>
            <person name="Llorente I."/>
            <person name="Martins Dos Santos V.A."/>
            <person name="Jensen O.N."/>
            <person name="Pelaez A.I."/>
            <person name="Sanchez J."/>
            <person name="Ferrer M."/>
        </authorList>
    </citation>
    <scope>NUCLEOTIDE SEQUENCE</scope>
</reference>
<comment type="caution">
    <text evidence="2">The sequence shown here is derived from an EMBL/GenBank/DDBJ whole genome shotgun (WGS) entry which is preliminary data.</text>
</comment>
<evidence type="ECO:0000259" key="1">
    <source>
        <dbReference type="Pfam" id="PF01331"/>
    </source>
</evidence>
<evidence type="ECO:0000313" key="2">
    <source>
        <dbReference type="EMBL" id="EQD31999.1"/>
    </source>
</evidence>
<dbReference type="GO" id="GO:0004484">
    <property type="term" value="F:mRNA guanylyltransferase activity"/>
    <property type="evidence" value="ECO:0007669"/>
    <property type="project" value="InterPro"/>
</dbReference>
<proteinExistence type="predicted"/>
<dbReference type="GO" id="GO:0005524">
    <property type="term" value="F:ATP binding"/>
    <property type="evidence" value="ECO:0007669"/>
    <property type="project" value="InterPro"/>
</dbReference>
<feature type="non-terminal residue" evidence="2">
    <location>
        <position position="236"/>
    </location>
</feature>
<dbReference type="PANTHER" id="PTHR10367:SF17">
    <property type="entry name" value="MRNA-CAPPING ENZYME"/>
    <property type="match status" value="1"/>
</dbReference>
<dbReference type="Pfam" id="PF01331">
    <property type="entry name" value="mRNA_cap_enzyme"/>
    <property type="match status" value="1"/>
</dbReference>
<gene>
    <name evidence="2" type="ORF">B1A_19650</name>
</gene>
<protein>
    <submittedName>
        <fullName evidence="2">mRNA capping enzyme domain protein</fullName>
    </submittedName>
</protein>
<dbReference type="PANTHER" id="PTHR10367">
    <property type="entry name" value="MRNA-CAPPING ENZYME"/>
    <property type="match status" value="1"/>
</dbReference>
<dbReference type="InterPro" id="IPR051029">
    <property type="entry name" value="mRNA_Capping_Enz/RNA_Phosphat"/>
</dbReference>
<reference evidence="2" key="1">
    <citation type="submission" date="2013-08" db="EMBL/GenBank/DDBJ databases">
        <authorList>
            <person name="Mendez C."/>
            <person name="Richter M."/>
            <person name="Ferrer M."/>
            <person name="Sanchez J."/>
        </authorList>
    </citation>
    <scope>NUCLEOTIDE SEQUENCE</scope>
</reference>
<dbReference type="GO" id="GO:0006370">
    <property type="term" value="P:7-methylguanosine mRNA capping"/>
    <property type="evidence" value="ECO:0007669"/>
    <property type="project" value="InterPro"/>
</dbReference>
<organism evidence="2">
    <name type="scientific">mine drainage metagenome</name>
    <dbReference type="NCBI Taxonomy" id="410659"/>
    <lineage>
        <taxon>unclassified sequences</taxon>
        <taxon>metagenomes</taxon>
        <taxon>ecological metagenomes</taxon>
    </lineage>
</organism>
<dbReference type="AlphaFoldDB" id="T0ZTK6"/>
<feature type="non-terminal residue" evidence="2">
    <location>
        <position position="1"/>
    </location>
</feature>
<dbReference type="EMBL" id="AUZX01014511">
    <property type="protein sequence ID" value="EQD31999.1"/>
    <property type="molecule type" value="Genomic_DNA"/>
</dbReference>
<feature type="domain" description="mRNA capping enzyme adenylation" evidence="1">
    <location>
        <begin position="12"/>
        <end position="177"/>
    </location>
</feature>
<dbReference type="Gene3D" id="3.30.470.30">
    <property type="entry name" value="DNA ligase/mRNA capping enzyme"/>
    <property type="match status" value="1"/>
</dbReference>
<dbReference type="InterPro" id="IPR001339">
    <property type="entry name" value="mRNA_cap_enzyme_adenylation"/>
</dbReference>
<accession>T0ZTK6</accession>
<dbReference type="SUPFAM" id="SSF56091">
    <property type="entry name" value="DNA ligase/mRNA capping enzyme, catalytic domain"/>
    <property type="match status" value="1"/>
</dbReference>
<sequence length="236" mass="27674">DLIYGGVVGNLQTPYLVTYKADGIRKLLFIDREKGIWLIYPNYEFNLLFLVSQAPEICKNFSGTILDGELIMNSKTSKYQYLIFDCISFNGNIGVQDYPYISETETARHTIFSQLAKIINFKENILRVDIKESAILKNPEVFFSEINRFLDRRELLSYPQDGLMFIPVDVEYNPHSEKHQLYERRLTKYPDTVKWKPPIEITIDFAIKKVSHDKVSLYSWEHVSKKYVPFKGTKMF</sequence>
<name>T0ZTK6_9ZZZZ</name>